<proteinExistence type="predicted"/>
<sequence length="31" mass="3469">MGDYVTRGTLVFILYTAGPERSEAKRPNAVR</sequence>
<accession>A0AA97GWJ1</accession>
<evidence type="ECO:0000313" key="1">
    <source>
        <dbReference type="EMBL" id="WOC13900.1"/>
    </source>
</evidence>
<reference evidence="1" key="1">
    <citation type="submission" date="2023-06" db="EMBL/GenBank/DDBJ databases">
        <title>Gordonia sp. nov. and Pseudochrobactrum sp. nov., two species isolated from the burying beetle Nicrophorus vespilloides.</title>
        <authorList>
            <person name="Poehlein A."/>
            <person name="Guzman J."/>
            <person name="Daniel R."/>
            <person name="Vilcinskas A."/>
        </authorList>
    </citation>
    <scope>NUCLEOTIDE SEQUENCE</scope>
    <source>
        <strain evidence="1">MP11Mi</strain>
    </source>
</reference>
<organism evidence="1">
    <name type="scientific">Gordonia sp. MP11Mi</name>
    <dbReference type="NCBI Taxonomy" id="3022769"/>
    <lineage>
        <taxon>Bacteria</taxon>
        <taxon>Bacillati</taxon>
        <taxon>Actinomycetota</taxon>
        <taxon>Actinomycetes</taxon>
        <taxon>Mycobacteriales</taxon>
        <taxon>Gordoniaceae</taxon>
        <taxon>Gordonia</taxon>
    </lineage>
</organism>
<dbReference type="EMBL" id="CP128986">
    <property type="protein sequence ID" value="WOC13900.1"/>
    <property type="molecule type" value="Genomic_DNA"/>
</dbReference>
<gene>
    <name evidence="1" type="ORF">MP11Mi_30120</name>
</gene>
<dbReference type="AlphaFoldDB" id="A0AA97GWJ1"/>
<name>A0AA97GWJ1_9ACTN</name>
<protein>
    <submittedName>
        <fullName evidence="1">Uncharacterized protein</fullName>
    </submittedName>
</protein>